<evidence type="ECO:0000256" key="9">
    <source>
        <dbReference type="RuleBase" id="RU368017"/>
    </source>
</evidence>
<dbReference type="Gene3D" id="1.20.5.2210">
    <property type="match status" value="1"/>
</dbReference>
<evidence type="ECO:0000256" key="5">
    <source>
        <dbReference type="ARBA" id="ARBA00022792"/>
    </source>
</evidence>
<evidence type="ECO:0000256" key="7">
    <source>
        <dbReference type="ARBA" id="ARBA00023128"/>
    </source>
</evidence>
<protein>
    <recommendedName>
        <fullName evidence="9">ATP synthase subunit b</fullName>
    </recommendedName>
</protein>
<evidence type="ECO:0000256" key="3">
    <source>
        <dbReference type="ARBA" id="ARBA00022547"/>
    </source>
</evidence>
<comment type="similarity">
    <text evidence="1 9">Belongs to the eukaryotic ATPase B chain family.</text>
</comment>
<dbReference type="EMBL" id="MN662252">
    <property type="protein sequence ID" value="QQL94308.1"/>
    <property type="molecule type" value="mRNA"/>
</dbReference>
<organism evidence="11">
    <name type="scientific">Urechis unicinctus</name>
    <name type="common">Fat innkeeper worm</name>
    <name type="synonym">Chinese penis fish</name>
    <dbReference type="NCBI Taxonomy" id="6432"/>
    <lineage>
        <taxon>Eukaryota</taxon>
        <taxon>Metazoa</taxon>
        <taxon>Spiralia</taxon>
        <taxon>Lophotrochozoa</taxon>
        <taxon>Annelida</taxon>
        <taxon>Polychaeta</taxon>
        <taxon>Echiura</taxon>
        <taxon>Xenopneusta</taxon>
        <taxon>Urechidae</taxon>
        <taxon>Urechis</taxon>
    </lineage>
</organism>
<keyword evidence="5 9" id="KW-0999">Mitochondrion inner membrane</keyword>
<feature type="coiled-coil region" evidence="10">
    <location>
        <begin position="160"/>
        <end position="187"/>
    </location>
</feature>
<dbReference type="Pfam" id="PF05405">
    <property type="entry name" value="Mt_ATP-synt_B"/>
    <property type="match status" value="1"/>
</dbReference>
<dbReference type="GO" id="GO:0046933">
    <property type="term" value="F:proton-transporting ATP synthase activity, rotational mechanism"/>
    <property type="evidence" value="ECO:0007669"/>
    <property type="project" value="TreeGrafter"/>
</dbReference>
<keyword evidence="7 9" id="KW-0496">Mitochondrion</keyword>
<dbReference type="SUPFAM" id="SSF161060">
    <property type="entry name" value="ATP synthase B chain-like"/>
    <property type="match status" value="1"/>
</dbReference>
<keyword evidence="6 9" id="KW-0406">Ion transport</keyword>
<keyword evidence="10" id="KW-0175">Coiled coil</keyword>
<comment type="function">
    <text evidence="9">Subunit b, of the mitochondrial membrane ATP synthase complex (F(1)F(0) ATP synthase or Complex V) that produces ATP from ADP in the presence of a proton gradient across the membrane which is generated by electron transport complexes of the respiratory chain. ATP synthase complex consist of a soluble F(1) head domain - the catalytic core - and a membrane F(1) domain - the membrane proton channel. These two domains are linked by a central stalk rotating inside the F(1) region and a stationary peripheral stalk. During catalysis, ATP synthesis in the catalytic domain of F(1) is coupled via a rotary mechanism of the central stalk subunits to proton translocation. In vivo, can only synthesize ATP although its ATP hydrolase activity can be activated artificially in vitro. Part of the complex F(0) domain. Part of the complex F(0) domain and the peripheric stalk, which acts as a stator to hold the catalytic alpha(3)beta(3) subcomplex and subunit a/ATP6 static relative to the rotary elements.</text>
</comment>
<proteinExistence type="evidence at transcript level"/>
<dbReference type="GO" id="GO:0005743">
    <property type="term" value="C:mitochondrial inner membrane"/>
    <property type="evidence" value="ECO:0007669"/>
    <property type="project" value="UniProtKB-SubCell"/>
</dbReference>
<dbReference type="PANTHER" id="PTHR12733">
    <property type="entry name" value="MITOCHONDRIAL ATP SYNTHASE B CHAIN"/>
    <property type="match status" value="1"/>
</dbReference>
<dbReference type="InterPro" id="IPR008688">
    <property type="entry name" value="ATP_synth_Bsub_B/MI25"/>
</dbReference>
<sequence>MLSRLALRSGALSTALKAQTGSRALVAIRPSSSGSEQQPSLKEIVNNWDKANALYYGPERDTKNFPHPVQPVKNPATRLGFIPETWFQAFYDKTGVTGPYLLGTGLITALISKELWIVEHSFAEFVAFWIGVSYVISRFGKGLGDTLDQDGEKILQEKYLKPLEASRAEAESTVAELEKAVWREEGQKFIFEAGRENVDLQLEAIYRQRLHDVQTAVKKRLDYQLSKENTVRHVEQEHMVNWIVDGVVRGITPQQEKESLSKCIADLKSLAAKQ</sequence>
<dbReference type="AlphaFoldDB" id="A0A7T7FR27"/>
<evidence type="ECO:0000256" key="4">
    <source>
        <dbReference type="ARBA" id="ARBA00022781"/>
    </source>
</evidence>
<evidence type="ECO:0000256" key="2">
    <source>
        <dbReference type="ARBA" id="ARBA00022448"/>
    </source>
</evidence>
<dbReference type="PANTHER" id="PTHR12733:SF3">
    <property type="entry name" value="ATP SYNTHASE F(0) COMPLEX SUBUNIT B1, MITOCHONDRIAL"/>
    <property type="match status" value="1"/>
</dbReference>
<keyword evidence="3 9" id="KW-0138">CF(0)</keyword>
<evidence type="ECO:0000256" key="8">
    <source>
        <dbReference type="ARBA" id="ARBA00023136"/>
    </source>
</evidence>
<evidence type="ECO:0000256" key="10">
    <source>
        <dbReference type="SAM" id="Coils"/>
    </source>
</evidence>
<reference evidence="11" key="1">
    <citation type="submission" date="2019-11" db="EMBL/GenBank/DDBJ databases">
        <title>Evaluation of suitable reference genes for normalization of RT-qPCR in Echiura (Urechis unicinctus) during developmental process.</title>
        <authorList>
            <person name="Wei M."/>
            <person name="Zhang Z."/>
            <person name="Qin Z."/>
        </authorList>
    </citation>
    <scope>NUCLEOTIDE SEQUENCE</scope>
</reference>
<evidence type="ECO:0000313" key="11">
    <source>
        <dbReference type="EMBL" id="QQL94308.1"/>
    </source>
</evidence>
<evidence type="ECO:0000256" key="6">
    <source>
        <dbReference type="ARBA" id="ARBA00023065"/>
    </source>
</evidence>
<evidence type="ECO:0000256" key="1">
    <source>
        <dbReference type="ARBA" id="ARBA00007479"/>
    </source>
</evidence>
<keyword evidence="2 9" id="KW-0813">Transport</keyword>
<accession>A0A7T7FR27</accession>
<name>A0A7T7FR27_UREUN</name>
<comment type="subunit">
    <text evidence="9">F-type ATPases have 2 components, CF(1) - the catalytic core - and CF(0) - the membrane proton channel. CF(1) and CF(0) have multiple subunits.</text>
</comment>
<dbReference type="InterPro" id="IPR013837">
    <property type="entry name" value="ATP_synth_F0_suB"/>
</dbReference>
<comment type="subcellular location">
    <subcellularLocation>
        <location evidence="9">Mitochondrion</location>
    </subcellularLocation>
    <subcellularLocation>
        <location evidence="9">Mitochondrion inner membrane</location>
    </subcellularLocation>
</comment>
<keyword evidence="8 9" id="KW-0472">Membrane</keyword>
<dbReference type="GO" id="GO:0045259">
    <property type="term" value="C:proton-transporting ATP synthase complex"/>
    <property type="evidence" value="ECO:0007669"/>
    <property type="project" value="UniProtKB-KW"/>
</dbReference>
<keyword evidence="4 9" id="KW-0375">Hydrogen ion transport</keyword>